<reference evidence="2" key="1">
    <citation type="submission" date="2013-06" db="EMBL/GenBank/DDBJ databases">
        <authorList>
            <person name="Zhao Q."/>
        </authorList>
    </citation>
    <scope>NUCLEOTIDE SEQUENCE</scope>
    <source>
        <strain evidence="2">cv. W1943</strain>
    </source>
</reference>
<keyword evidence="2" id="KW-1185">Reference proteome</keyword>
<reference evidence="1" key="2">
    <citation type="submission" date="2015-06" db="UniProtKB">
        <authorList>
            <consortium name="EnsemblPlants"/>
        </authorList>
    </citation>
    <scope>IDENTIFICATION</scope>
</reference>
<name>A0A0E0QPM0_ORYRU</name>
<proteinExistence type="predicted"/>
<dbReference type="HOGENOM" id="CLU_1963219_0_0_1"/>
<protein>
    <submittedName>
        <fullName evidence="1">Uncharacterized protein</fullName>
    </submittedName>
</protein>
<accession>A0A0E0QPM0</accession>
<dbReference type="Gramene" id="ORUFI09G05800.1">
    <property type="protein sequence ID" value="ORUFI09G05800.1"/>
    <property type="gene ID" value="ORUFI09G05800"/>
</dbReference>
<evidence type="ECO:0000313" key="1">
    <source>
        <dbReference type="EnsemblPlants" id="ORUFI09G05800.1"/>
    </source>
</evidence>
<sequence length="128" mass="14212">MRPRVPILIPSQGRQAWPCTSTRSARLSIIIELGIEACCNCFLPICVAYDAVTRPIELEAAAGAIHPLSSWRDAAFFRCSERRNKQHRHAAAAAVARLAPGWLRELLCDRCANEQSKAYNNHGKTLKS</sequence>
<organism evidence="1 2">
    <name type="scientific">Oryza rufipogon</name>
    <name type="common">Brownbeard rice</name>
    <name type="synonym">Asian wild rice</name>
    <dbReference type="NCBI Taxonomy" id="4529"/>
    <lineage>
        <taxon>Eukaryota</taxon>
        <taxon>Viridiplantae</taxon>
        <taxon>Streptophyta</taxon>
        <taxon>Embryophyta</taxon>
        <taxon>Tracheophyta</taxon>
        <taxon>Spermatophyta</taxon>
        <taxon>Magnoliopsida</taxon>
        <taxon>Liliopsida</taxon>
        <taxon>Poales</taxon>
        <taxon>Poaceae</taxon>
        <taxon>BOP clade</taxon>
        <taxon>Oryzoideae</taxon>
        <taxon>Oryzeae</taxon>
        <taxon>Oryzinae</taxon>
        <taxon>Oryza</taxon>
    </lineage>
</organism>
<dbReference type="AlphaFoldDB" id="A0A0E0QPM0"/>
<dbReference type="EnsemblPlants" id="ORUFI09G05800.1">
    <property type="protein sequence ID" value="ORUFI09G05800.1"/>
    <property type="gene ID" value="ORUFI09G05800"/>
</dbReference>
<evidence type="ECO:0000313" key="2">
    <source>
        <dbReference type="Proteomes" id="UP000008022"/>
    </source>
</evidence>
<dbReference type="Proteomes" id="UP000008022">
    <property type="component" value="Unassembled WGS sequence"/>
</dbReference>